<dbReference type="PANTHER" id="PTHR15337">
    <property type="entry name" value="ANTERIOR GRADIENT PROTEIN-RELATED"/>
    <property type="match status" value="1"/>
</dbReference>
<evidence type="ECO:0000313" key="7">
    <source>
        <dbReference type="Proteomes" id="UP000037716"/>
    </source>
</evidence>
<dbReference type="InterPro" id="IPR013766">
    <property type="entry name" value="Thioredoxin_domain"/>
</dbReference>
<gene>
    <name evidence="5" type="ORF">I602_1682</name>
    <name evidence="6" type="ORF">SAMN05444353_0083</name>
</gene>
<dbReference type="InterPro" id="IPR051099">
    <property type="entry name" value="AGR/TXD"/>
</dbReference>
<dbReference type="AlphaFoldDB" id="A0A0M9CGK5"/>
<dbReference type="Pfam" id="PF03190">
    <property type="entry name" value="Thioredox_DsbH"/>
    <property type="match status" value="1"/>
</dbReference>
<proteinExistence type="predicted"/>
<name>A0A0M9CGK5_9FLAO</name>
<accession>A0A0M9CGK5</accession>
<evidence type="ECO:0000313" key="5">
    <source>
        <dbReference type="EMBL" id="KOY52122.1"/>
    </source>
</evidence>
<dbReference type="Gene3D" id="3.40.30.10">
    <property type="entry name" value="Glutaredoxin"/>
    <property type="match status" value="1"/>
</dbReference>
<feature type="domain" description="Thioredoxin" evidence="4">
    <location>
        <begin position="6"/>
        <end position="153"/>
    </location>
</feature>
<dbReference type="RefSeq" id="WP_053974256.1">
    <property type="nucleotide sequence ID" value="NZ_FNUE01000001.1"/>
</dbReference>
<keyword evidence="8" id="KW-1185">Reference proteome</keyword>
<dbReference type="Proteomes" id="UP000037716">
    <property type="component" value="Unassembled WGS sequence"/>
</dbReference>
<dbReference type="Proteomes" id="UP000183071">
    <property type="component" value="Unassembled WGS sequence"/>
</dbReference>
<organism evidence="5 7">
    <name type="scientific">Polaribacter dokdonensis DSW-5</name>
    <dbReference type="NCBI Taxonomy" id="1300348"/>
    <lineage>
        <taxon>Bacteria</taxon>
        <taxon>Pseudomonadati</taxon>
        <taxon>Bacteroidota</taxon>
        <taxon>Flavobacteriia</taxon>
        <taxon>Flavobacteriales</taxon>
        <taxon>Flavobacteriaceae</taxon>
    </lineage>
</organism>
<evidence type="ECO:0000256" key="2">
    <source>
        <dbReference type="ARBA" id="ARBA00023284"/>
    </source>
</evidence>
<dbReference type="PANTHER" id="PTHR15337:SF11">
    <property type="entry name" value="THIOREDOXIN DOMAIN-CONTAINING PROTEIN"/>
    <property type="match status" value="1"/>
</dbReference>
<sequence>MKKLLVFIAFVAISFTANAQEEIIWLSFEKAIELNKENPKPILIDVYTDWCGYCKKMDKETYANPTIADYINKNFYAIKLDGEGKEDITYKGHTFKYRKQGKSGFHELSAALLEGQLSYPSTIFMTEKEQMLQKIPGYLSLERFEKILAYFNTEAYKDQEWADFEKDFKSNLKR</sequence>
<evidence type="ECO:0000313" key="8">
    <source>
        <dbReference type="Proteomes" id="UP000183071"/>
    </source>
</evidence>
<keyword evidence="2" id="KW-0676">Redox-active center</keyword>
<feature type="signal peptide" evidence="3">
    <location>
        <begin position="1"/>
        <end position="19"/>
    </location>
</feature>
<dbReference type="PATRIC" id="fig|1300348.6.peg.1681"/>
<dbReference type="InterPro" id="IPR004879">
    <property type="entry name" value="Ssp411-like_TRX"/>
</dbReference>
<dbReference type="EMBL" id="FNUE01000001">
    <property type="protein sequence ID" value="SED95135.1"/>
    <property type="molecule type" value="Genomic_DNA"/>
</dbReference>
<protein>
    <submittedName>
        <fullName evidence="5">Thioredoxin-related protein</fullName>
    </submittedName>
</protein>
<dbReference type="OrthoDB" id="9811036at2"/>
<keyword evidence="1 3" id="KW-0732">Signal</keyword>
<dbReference type="InterPro" id="IPR036249">
    <property type="entry name" value="Thioredoxin-like_sf"/>
</dbReference>
<dbReference type="PROSITE" id="PS51352">
    <property type="entry name" value="THIOREDOXIN_2"/>
    <property type="match status" value="1"/>
</dbReference>
<comment type="caution">
    <text evidence="5">The sequence shown here is derived from an EMBL/GenBank/DDBJ whole genome shotgun (WGS) entry which is preliminary data.</text>
</comment>
<reference evidence="6 8" key="2">
    <citation type="submission" date="2016-10" db="EMBL/GenBank/DDBJ databases">
        <authorList>
            <person name="Varghese N."/>
            <person name="Submissions S."/>
        </authorList>
    </citation>
    <scope>NUCLEOTIDE SEQUENCE [LARGE SCALE GENOMIC DNA]</scope>
    <source>
        <strain evidence="6 8">DSW-5</strain>
    </source>
</reference>
<evidence type="ECO:0000256" key="3">
    <source>
        <dbReference type="SAM" id="SignalP"/>
    </source>
</evidence>
<evidence type="ECO:0000256" key="1">
    <source>
        <dbReference type="ARBA" id="ARBA00022729"/>
    </source>
</evidence>
<dbReference type="PROSITE" id="PS00194">
    <property type="entry name" value="THIOREDOXIN_1"/>
    <property type="match status" value="1"/>
</dbReference>
<dbReference type="STRING" id="1300348.I602_1682"/>
<dbReference type="SUPFAM" id="SSF52833">
    <property type="entry name" value="Thioredoxin-like"/>
    <property type="match status" value="1"/>
</dbReference>
<dbReference type="EMBL" id="LGBR01000001">
    <property type="protein sequence ID" value="KOY52122.1"/>
    <property type="molecule type" value="Genomic_DNA"/>
</dbReference>
<evidence type="ECO:0000313" key="6">
    <source>
        <dbReference type="EMBL" id="SED95135.1"/>
    </source>
</evidence>
<reference evidence="5 7" key="1">
    <citation type="submission" date="2015-07" db="EMBL/GenBank/DDBJ databases">
        <title>Genome of Polaribacter dokdonenesis DSW-5, isolated from seawater off Dokdo in Korea.</title>
        <authorList>
            <person name="Yoon K."/>
            <person name="Song J.Y."/>
            <person name="Kim J.F."/>
        </authorList>
    </citation>
    <scope>NUCLEOTIDE SEQUENCE [LARGE SCALE GENOMIC DNA]</scope>
    <source>
        <strain evidence="5 7">DSW-5</strain>
    </source>
</reference>
<feature type="chain" id="PRO_5005832941" evidence="3">
    <location>
        <begin position="20"/>
        <end position="174"/>
    </location>
</feature>
<dbReference type="InterPro" id="IPR017937">
    <property type="entry name" value="Thioredoxin_CS"/>
</dbReference>
<evidence type="ECO:0000259" key="4">
    <source>
        <dbReference type="PROSITE" id="PS51352"/>
    </source>
</evidence>